<comment type="similarity">
    <text evidence="1 5">Belongs to the archease family.</text>
</comment>
<dbReference type="HAMAP" id="MF_01222">
    <property type="entry name" value="Archease_arch"/>
    <property type="match status" value="1"/>
</dbReference>
<dbReference type="KEGG" id="mfc:BRM9_0671"/>
<dbReference type="Proteomes" id="UP000029661">
    <property type="component" value="Chromosome"/>
</dbReference>
<keyword evidence="4 5" id="KW-0106">Calcium</keyword>
<sequence>MDNNKAENKTLKKFEFFDVTADVGFRAHGMDLEEAFQNAARAMFEVMTDTPQIKPTIKREVMVESEDKKALLYDWLSELLFLHDYEGLVFSKFSVNINQEGPESFRLQGEVWGEEFHQETHEVRDEVKAVTFHLMEITEDKSGCTLQVILDT</sequence>
<dbReference type="GeneID" id="26739935"/>
<feature type="domain" description="Archease" evidence="6">
    <location>
        <begin position="14"/>
        <end position="151"/>
    </location>
</feature>
<evidence type="ECO:0000256" key="4">
    <source>
        <dbReference type="ARBA" id="ARBA00022837"/>
    </source>
</evidence>
<dbReference type="STRING" id="2162.BRM9_0671"/>
<evidence type="ECO:0000313" key="10">
    <source>
        <dbReference type="EMBL" id="MBF4475724.1"/>
    </source>
</evidence>
<evidence type="ECO:0000256" key="1">
    <source>
        <dbReference type="ARBA" id="ARBA00007963"/>
    </source>
</evidence>
<feature type="binding site" evidence="5">
    <location>
        <position position="152"/>
    </location>
    <ligand>
        <name>Ca(2+)</name>
        <dbReference type="ChEBI" id="CHEBI:29108"/>
    </ligand>
</feature>
<reference evidence="9" key="2">
    <citation type="submission" date="2014-09" db="EMBL/GenBank/DDBJ databases">
        <authorList>
            <person name="Bishop-Lilly K.A."/>
            <person name="Broomall S.M."/>
            <person name="Chain P.S."/>
            <person name="Chertkov O."/>
            <person name="Coyne S.R."/>
            <person name="Daligault H.E."/>
            <person name="Davenport K.W."/>
            <person name="Erkkila T."/>
            <person name="Frey K.G."/>
            <person name="Gibbons H.S."/>
            <person name="Gu W."/>
            <person name="Jaissle J."/>
            <person name="Johnson S.L."/>
            <person name="Koroleva G.I."/>
            <person name="Ladner J.T."/>
            <person name="Lo C.-C."/>
            <person name="Minogue T.D."/>
            <person name="Munk C."/>
            <person name="Palacios G.F."/>
            <person name="Redden C.L."/>
            <person name="Rosenzweig C.N."/>
            <person name="Scholz M.B."/>
            <person name="Teshima H."/>
            <person name="Xu Y."/>
        </authorList>
    </citation>
    <scope>NUCLEOTIDE SEQUENCE</scope>
    <source>
        <strain evidence="9">Mb9</strain>
    </source>
</reference>
<proteinExistence type="inferred from homology"/>
<dbReference type="Proteomes" id="UP000606900">
    <property type="component" value="Unassembled WGS sequence"/>
</dbReference>
<dbReference type="EMBL" id="LN515531">
    <property type="protein sequence ID" value="CEA13003.1"/>
    <property type="molecule type" value="Genomic_DNA"/>
</dbReference>
<dbReference type="AlphaFoldDB" id="A0A089ZBX4"/>
<dbReference type="GO" id="GO:0005509">
    <property type="term" value="F:calcium ion binding"/>
    <property type="evidence" value="ECO:0007669"/>
    <property type="project" value="UniProtKB-UniRule"/>
</dbReference>
<evidence type="ECO:0000313" key="7">
    <source>
        <dbReference type="EMBL" id="AIS31492.1"/>
    </source>
</evidence>
<evidence type="ECO:0000256" key="2">
    <source>
        <dbReference type="ARBA" id="ARBA00022694"/>
    </source>
</evidence>
<reference evidence="10" key="3">
    <citation type="submission" date="2020-10" db="EMBL/GenBank/DDBJ databases">
        <title>Dehalococcoides mccartyi of a TCE/Cr reducing biochatode.</title>
        <authorList>
            <person name="Matturro B."/>
        </authorList>
    </citation>
    <scope>NUCLEOTIDE SEQUENCE</scope>
    <source>
        <strain evidence="10">Bin2</strain>
    </source>
</reference>
<dbReference type="RefSeq" id="WP_081944545.1">
    <property type="nucleotide sequence ID" value="NZ_CALCVY010000265.1"/>
</dbReference>
<dbReference type="OrthoDB" id="8831at2157"/>
<dbReference type="InterPro" id="IPR036820">
    <property type="entry name" value="Archease_dom_sf"/>
</dbReference>
<dbReference type="InterPro" id="IPR022952">
    <property type="entry name" value="Archease_arc"/>
</dbReference>
<dbReference type="InterPro" id="IPR002804">
    <property type="entry name" value="Archease"/>
</dbReference>
<evidence type="ECO:0000313" key="9">
    <source>
        <dbReference type="EMBL" id="CEL25335.1"/>
    </source>
</evidence>
<feature type="binding site" evidence="5">
    <location>
        <position position="22"/>
    </location>
    <ligand>
        <name>Ca(2+)</name>
        <dbReference type="ChEBI" id="CHEBI:29108"/>
    </ligand>
</feature>
<gene>
    <name evidence="7" type="ORF">BRM9_0671</name>
    <name evidence="8" type="ORF">DSM1535_0642</name>
    <name evidence="10" type="ORF">ISP06_09705</name>
    <name evidence="9" type="ORF">MB9_1700</name>
</gene>
<comment type="function">
    <text evidence="5">Activates the tRNA-splicing ligase complex by facilitating the enzymatic turnover of catalytic subunit RtcB. Acts by promoting the guanylylation of RtcB, a key intermediate step in tRNA ligation. Can also alter the NTP specificity of RtcB such that ATP, dGTP or ITP is used efficiently.</text>
</comment>
<dbReference type="SUPFAM" id="SSF69819">
    <property type="entry name" value="MTH1598-like"/>
    <property type="match status" value="1"/>
</dbReference>
<dbReference type="EMBL" id="LN734822">
    <property type="protein sequence ID" value="CEL25335.1"/>
    <property type="molecule type" value="Genomic_DNA"/>
</dbReference>
<feature type="binding site" evidence="5">
    <location>
        <position position="151"/>
    </location>
    <ligand>
        <name>Ca(2+)</name>
        <dbReference type="ChEBI" id="CHEBI:29108"/>
    </ligand>
</feature>
<protein>
    <recommendedName>
        <fullName evidence="5">Protein archease</fullName>
    </recommendedName>
</protein>
<dbReference type="EMBL" id="JADIIL010000034">
    <property type="protein sequence ID" value="MBF4475724.1"/>
    <property type="molecule type" value="Genomic_DNA"/>
</dbReference>
<name>A0A089ZBX4_METFO</name>
<keyword evidence="12" id="KW-1185">Reference proteome</keyword>
<organism evidence="7 11">
    <name type="scientific">Methanobacterium formicicum</name>
    <dbReference type="NCBI Taxonomy" id="2162"/>
    <lineage>
        <taxon>Archaea</taxon>
        <taxon>Methanobacteriati</taxon>
        <taxon>Methanobacteriota</taxon>
        <taxon>Methanomada group</taxon>
        <taxon>Methanobacteria</taxon>
        <taxon>Methanobacteriales</taxon>
        <taxon>Methanobacteriaceae</taxon>
        <taxon>Methanobacterium</taxon>
    </lineage>
</organism>
<evidence type="ECO:0000313" key="8">
    <source>
        <dbReference type="EMBL" id="CEA13003.1"/>
    </source>
</evidence>
<keyword evidence="3 5" id="KW-0479">Metal-binding</keyword>
<dbReference type="Proteomes" id="UP000062768">
    <property type="component" value="Chromosome I"/>
</dbReference>
<dbReference type="Gene3D" id="3.55.10.10">
    <property type="entry name" value="Archease domain"/>
    <property type="match status" value="1"/>
</dbReference>
<dbReference type="EMBL" id="CP006933">
    <property type="protein sequence ID" value="AIS31492.1"/>
    <property type="molecule type" value="Genomic_DNA"/>
</dbReference>
<evidence type="ECO:0000313" key="11">
    <source>
        <dbReference type="Proteomes" id="UP000029661"/>
    </source>
</evidence>
<keyword evidence="2 5" id="KW-0819">tRNA processing</keyword>
<dbReference type="PATRIC" id="fig|2162.10.peg.1773"/>
<accession>A0A089ZBX4</accession>
<dbReference type="Pfam" id="PF01951">
    <property type="entry name" value="Archease"/>
    <property type="match status" value="1"/>
</dbReference>
<dbReference type="InterPro" id="IPR023572">
    <property type="entry name" value="Archease_dom"/>
</dbReference>
<dbReference type="GO" id="GO:0006388">
    <property type="term" value="P:tRNA splicing, via endonucleolytic cleavage and ligation"/>
    <property type="evidence" value="ECO:0007669"/>
    <property type="project" value="UniProtKB-UniRule"/>
</dbReference>
<evidence type="ECO:0000259" key="6">
    <source>
        <dbReference type="Pfam" id="PF01951"/>
    </source>
</evidence>
<dbReference type="NCBIfam" id="NF001617">
    <property type="entry name" value="PRK00407.1"/>
    <property type="match status" value="1"/>
</dbReference>
<dbReference type="KEGG" id="mfi:DSM1535_0642"/>
<evidence type="ECO:0000313" key="12">
    <source>
        <dbReference type="Proteomes" id="UP000062768"/>
    </source>
</evidence>
<dbReference type="PANTHER" id="PTHR12682:SF11">
    <property type="entry name" value="PROTEIN ARCHEASE"/>
    <property type="match status" value="1"/>
</dbReference>
<dbReference type="PANTHER" id="PTHR12682">
    <property type="entry name" value="ARCHEASE"/>
    <property type="match status" value="1"/>
</dbReference>
<evidence type="ECO:0000256" key="5">
    <source>
        <dbReference type="HAMAP-Rule" id="MF_01222"/>
    </source>
</evidence>
<evidence type="ECO:0000256" key="3">
    <source>
        <dbReference type="ARBA" id="ARBA00022723"/>
    </source>
</evidence>
<reference evidence="7" key="1">
    <citation type="submission" date="2013-12" db="EMBL/GenBank/DDBJ databases">
        <title>The complete genome sequence of Methanobacterium sp. BRM9.</title>
        <authorList>
            <consortium name="Pastoral Greenhouse Gas Research Consortium"/>
            <person name="Kelly W.J."/>
            <person name="Leahy S.C."/>
            <person name="Perry R."/>
            <person name="Li D."/>
            <person name="Altermann E."/>
            <person name="Lambie S.C."/>
            <person name="Attwood G.T."/>
        </authorList>
    </citation>
    <scope>NUCLEOTIDE SEQUENCE [LARGE SCALE GENOMIC DNA]</scope>
    <source>
        <strain evidence="7">BRM9</strain>
    </source>
</reference>